<protein>
    <recommendedName>
        <fullName evidence="4">GAG-pre-integrase domain-containing protein</fullName>
    </recommendedName>
</protein>
<dbReference type="InterPro" id="IPR025724">
    <property type="entry name" value="GAG-pre-integrase_dom"/>
</dbReference>
<evidence type="ECO:0000313" key="5">
    <source>
        <dbReference type="EMBL" id="KAH7574931.1"/>
    </source>
</evidence>
<dbReference type="PANTHER" id="PTHR31929">
    <property type="entry name" value="SAUR-LIKE AUXIN-RESPONSIVE PROTEIN FAMILY-RELATED"/>
    <property type="match status" value="1"/>
</dbReference>
<evidence type="ECO:0000313" key="6">
    <source>
        <dbReference type="Proteomes" id="UP000827721"/>
    </source>
</evidence>
<evidence type="ECO:0000256" key="3">
    <source>
        <dbReference type="ARBA" id="ARBA00022604"/>
    </source>
</evidence>
<organism evidence="5 6">
    <name type="scientific">Xanthoceras sorbifolium</name>
    <dbReference type="NCBI Taxonomy" id="99658"/>
    <lineage>
        <taxon>Eukaryota</taxon>
        <taxon>Viridiplantae</taxon>
        <taxon>Streptophyta</taxon>
        <taxon>Embryophyta</taxon>
        <taxon>Tracheophyta</taxon>
        <taxon>Spermatophyta</taxon>
        <taxon>Magnoliopsida</taxon>
        <taxon>eudicotyledons</taxon>
        <taxon>Gunneridae</taxon>
        <taxon>Pentapetalae</taxon>
        <taxon>rosids</taxon>
        <taxon>malvids</taxon>
        <taxon>Sapindales</taxon>
        <taxon>Sapindaceae</taxon>
        <taxon>Xanthoceroideae</taxon>
        <taxon>Xanthoceras</taxon>
    </lineage>
</organism>
<keyword evidence="2" id="KW-0217">Developmental protein</keyword>
<dbReference type="Proteomes" id="UP000827721">
    <property type="component" value="Unassembled WGS sequence"/>
</dbReference>
<dbReference type="Pfam" id="PF02519">
    <property type="entry name" value="Auxin_inducible"/>
    <property type="match status" value="1"/>
</dbReference>
<gene>
    <name evidence="5" type="ORF">JRO89_XS02G0023300</name>
</gene>
<evidence type="ECO:0000256" key="2">
    <source>
        <dbReference type="ARBA" id="ARBA00022473"/>
    </source>
</evidence>
<reference evidence="5 6" key="1">
    <citation type="submission" date="2021-02" db="EMBL/GenBank/DDBJ databases">
        <title>Plant Genome Project.</title>
        <authorList>
            <person name="Zhang R.-G."/>
        </authorList>
    </citation>
    <scope>NUCLEOTIDE SEQUENCE [LARGE SCALE GENOMIC DNA]</scope>
    <source>
        <tissue evidence="5">Leaves</tissue>
    </source>
</reference>
<evidence type="ECO:0000259" key="4">
    <source>
        <dbReference type="Pfam" id="PF13976"/>
    </source>
</evidence>
<keyword evidence="3" id="KW-0341">Growth regulation</keyword>
<dbReference type="InterPro" id="IPR003676">
    <property type="entry name" value="SAUR_fam"/>
</dbReference>
<accession>A0ABQ8IEE8</accession>
<keyword evidence="6" id="KW-1185">Reference proteome</keyword>
<feature type="domain" description="GAG-pre-integrase" evidence="4">
    <location>
        <begin position="6"/>
        <end position="71"/>
    </location>
</feature>
<comment type="caution">
    <text evidence="5">The sequence shown here is derived from an EMBL/GenBank/DDBJ whole genome shotgun (WGS) entry which is preliminary data.</text>
</comment>
<proteinExistence type="inferred from homology"/>
<evidence type="ECO:0000256" key="1">
    <source>
        <dbReference type="ARBA" id="ARBA00006974"/>
    </source>
</evidence>
<sequence>MRGNSFPLNWNHLNQKALVTRHESYATWYKRYGHFNSNALKYLQANEMVRDMPKVECIDDGVCEACKMGKMHRKSFSTVSRTAEAKDIGSSNASNEIQSEVEMEADLDDDHIVAESDSPILKIKSLADVYERMQEIVLHAKQIMRRRLSSFNKQQQQQFSYETSPPTAALDVPRGHFAVYVGEEENLKTRFVVPISYLKQPLFQALLSQAEEEFGFDYKMHGLTIPCAEDEFISLTSRLNGSSR</sequence>
<comment type="similarity">
    <text evidence="1">Belongs to the ARG7 family.</text>
</comment>
<dbReference type="Pfam" id="PF13976">
    <property type="entry name" value="gag_pre-integrs"/>
    <property type="match status" value="1"/>
</dbReference>
<name>A0ABQ8IEE8_9ROSI</name>
<dbReference type="EMBL" id="JAFEMO010000002">
    <property type="protein sequence ID" value="KAH7574931.1"/>
    <property type="molecule type" value="Genomic_DNA"/>
</dbReference>